<comment type="caution">
    <text evidence="6">The sequence shown here is derived from an EMBL/GenBank/DDBJ whole genome shotgun (WGS) entry which is preliminary data.</text>
</comment>
<keyword evidence="4" id="KW-0238">DNA-binding</keyword>
<evidence type="ECO:0000256" key="1">
    <source>
        <dbReference type="ARBA" id="ARBA00006271"/>
    </source>
</evidence>
<evidence type="ECO:0000313" key="6">
    <source>
        <dbReference type="EMBL" id="KAK7203463.1"/>
    </source>
</evidence>
<dbReference type="PIRSF" id="PIRSF005813">
    <property type="entry name" value="MSH2"/>
    <property type="match status" value="1"/>
</dbReference>
<dbReference type="PANTHER" id="PTHR11361">
    <property type="entry name" value="DNA MISMATCH REPAIR PROTEIN MUTS FAMILY MEMBER"/>
    <property type="match status" value="1"/>
</dbReference>
<dbReference type="InterPro" id="IPR027417">
    <property type="entry name" value="P-loop_NTPase"/>
</dbReference>
<dbReference type="Pfam" id="PF00488">
    <property type="entry name" value="MutS_V"/>
    <property type="match status" value="1"/>
</dbReference>
<dbReference type="SUPFAM" id="SSF52540">
    <property type="entry name" value="P-loop containing nucleoside triphosphate hydrolases"/>
    <property type="match status" value="1"/>
</dbReference>
<dbReference type="InterPro" id="IPR011184">
    <property type="entry name" value="DNA_mismatch_repair_Msh2"/>
</dbReference>
<accession>A0ABR1F329</accession>
<dbReference type="InterPro" id="IPR007696">
    <property type="entry name" value="DNA_mismatch_repair_MutS_core"/>
</dbReference>
<proteinExistence type="inferred from homology"/>
<dbReference type="EMBL" id="JBBJBU010000011">
    <property type="protein sequence ID" value="KAK7203463.1"/>
    <property type="molecule type" value="Genomic_DNA"/>
</dbReference>
<comment type="similarity">
    <text evidence="1">Belongs to the DNA mismatch repair MutS family.</text>
</comment>
<evidence type="ECO:0000256" key="4">
    <source>
        <dbReference type="ARBA" id="ARBA00023125"/>
    </source>
</evidence>
<gene>
    <name evidence="6" type="ORF">BZA70DRAFT_296817</name>
</gene>
<dbReference type="SMART" id="SM00533">
    <property type="entry name" value="MUTSd"/>
    <property type="match status" value="1"/>
</dbReference>
<keyword evidence="7" id="KW-1185">Reference proteome</keyword>
<dbReference type="Gene3D" id="3.40.50.300">
    <property type="entry name" value="P-loop containing nucleotide triphosphate hydrolases"/>
    <property type="match status" value="1"/>
</dbReference>
<dbReference type="CDD" id="cd03281">
    <property type="entry name" value="ABC_MSH5_euk"/>
    <property type="match status" value="1"/>
</dbReference>
<dbReference type="PROSITE" id="PS00486">
    <property type="entry name" value="DNA_MISMATCH_REPAIR_2"/>
    <property type="match status" value="1"/>
</dbReference>
<evidence type="ECO:0000259" key="5">
    <source>
        <dbReference type="PROSITE" id="PS00486"/>
    </source>
</evidence>
<evidence type="ECO:0000313" key="7">
    <source>
        <dbReference type="Proteomes" id="UP001498771"/>
    </source>
</evidence>
<dbReference type="InterPro" id="IPR000432">
    <property type="entry name" value="DNA_mismatch_repair_MutS_C"/>
</dbReference>
<dbReference type="InterPro" id="IPR036187">
    <property type="entry name" value="DNA_mismatch_repair_MutS_sf"/>
</dbReference>
<dbReference type="PANTHER" id="PTHR11361:SF20">
    <property type="entry name" value="MUTS PROTEIN HOMOLOG 5"/>
    <property type="match status" value="1"/>
</dbReference>
<dbReference type="Pfam" id="PF05192">
    <property type="entry name" value="MutS_III"/>
    <property type="match status" value="1"/>
</dbReference>
<keyword evidence="3" id="KW-0067">ATP-binding</keyword>
<dbReference type="SUPFAM" id="SSF48334">
    <property type="entry name" value="DNA repair protein MutS, domain III"/>
    <property type="match status" value="1"/>
</dbReference>
<protein>
    <submittedName>
        <fullName evidence="6">Mismatch repair protein 5</fullName>
    </submittedName>
</protein>
<organism evidence="6 7">
    <name type="scientific">Myxozyma melibiosi</name>
    <dbReference type="NCBI Taxonomy" id="54550"/>
    <lineage>
        <taxon>Eukaryota</taxon>
        <taxon>Fungi</taxon>
        <taxon>Dikarya</taxon>
        <taxon>Ascomycota</taxon>
        <taxon>Saccharomycotina</taxon>
        <taxon>Lipomycetes</taxon>
        <taxon>Lipomycetales</taxon>
        <taxon>Lipomycetaceae</taxon>
        <taxon>Myxozyma</taxon>
    </lineage>
</organism>
<dbReference type="InterPro" id="IPR045076">
    <property type="entry name" value="MutS"/>
</dbReference>
<evidence type="ECO:0000256" key="2">
    <source>
        <dbReference type="ARBA" id="ARBA00022741"/>
    </source>
</evidence>
<dbReference type="RefSeq" id="XP_064766496.1">
    <property type="nucleotide sequence ID" value="XM_064914541.1"/>
</dbReference>
<evidence type="ECO:0000256" key="3">
    <source>
        <dbReference type="ARBA" id="ARBA00022840"/>
    </source>
</evidence>
<dbReference type="Proteomes" id="UP001498771">
    <property type="component" value="Unassembled WGS sequence"/>
</dbReference>
<sequence length="796" mass="88027">MAVVLMYSFAVIFQVKPTIVLLPSRIEDSIEEALKSVAETNLRIDIRPSNEFAPRAAISKILALQAERPTSVQFVTPTSEHLATSSSSDAALLELSTKINLDKEISIGCAGAVIACAQRLSALETGDAEYSSASLSILDIESVRLDDIMYVNSDTICSLQIFLDESHPDVLESAANRRKEGLSLFGILNSTASPFGHQLMKSWFLRPLLSVEKINERLDAVSLLVRPDNYPHVIDGLKGCLKRVKNIPKIVANMAMGKATIAEWKGLLDFAYQCLKIRVILCNIVNAQDIKIVKKITEQFDSVPLREVCELITSTIDFDMSAVENRVVVTSGIDENLDCLKSQYDAIEELLRETAINLSRDLPDVYGDAVDAAYVPQIGFLVKIDLGADTGEPVYFGDDWELQFKTDQHAFFKSADVRELDENYGDLYTLICDIEIEIVHALQVDVLKYSDLLTTCCKLTAELDCLVSFAESATLYNYHRPTVTEDNVIDIKKGRHPLYELSVPSFVENDTLLRGSEGVEIDTKENADTLPSTILLTGANFSGKSVYLKQVALIVYMAHIGCFVPAASATIGLTDRILTRVMTRETVARERSAFMNDIMQICTALQLVTRRSLLIVDEFGKGTEACDGAGLFGALIEYVSRNACGGRGRPKVVAATHFHEALDENVIRISENEVKFVHMQVLINGDTKNESAGERQVDMNITYLYQLVDGHSTSSFGIRCAAMNGVPKEVIDRAEELSALLARGEDLSVVCSRLDAKELKIVEHAELVARRFLKENFSAGFDDIAVREKLRRVLGY</sequence>
<reference evidence="6 7" key="1">
    <citation type="submission" date="2024-03" db="EMBL/GenBank/DDBJ databases">
        <title>Genome-scale model development and genomic sequencing of the oleaginous clade Lipomyces.</title>
        <authorList>
            <consortium name="Lawrence Berkeley National Laboratory"/>
            <person name="Czajka J.J."/>
            <person name="Han Y."/>
            <person name="Kim J."/>
            <person name="Mondo S.J."/>
            <person name="Hofstad B.A."/>
            <person name="Robles A."/>
            <person name="Haridas S."/>
            <person name="Riley R."/>
            <person name="LaButti K."/>
            <person name="Pangilinan J."/>
            <person name="Andreopoulos W."/>
            <person name="Lipzen A."/>
            <person name="Yan J."/>
            <person name="Wang M."/>
            <person name="Ng V."/>
            <person name="Grigoriev I.V."/>
            <person name="Spatafora J.W."/>
            <person name="Magnuson J.K."/>
            <person name="Baker S.E."/>
            <person name="Pomraning K.R."/>
        </authorList>
    </citation>
    <scope>NUCLEOTIDE SEQUENCE [LARGE SCALE GENOMIC DNA]</scope>
    <source>
        <strain evidence="6 7">Phaff 52-87</strain>
    </source>
</reference>
<keyword evidence="2" id="KW-0547">Nucleotide-binding</keyword>
<dbReference type="GeneID" id="90040053"/>
<name>A0ABR1F329_9ASCO</name>
<dbReference type="SMART" id="SM00534">
    <property type="entry name" value="MUTSac"/>
    <property type="match status" value="1"/>
</dbReference>
<dbReference type="Gene3D" id="1.10.1420.10">
    <property type="match status" value="1"/>
</dbReference>
<feature type="domain" description="DNA mismatch repair proteins mutS family" evidence="5">
    <location>
        <begin position="612"/>
        <end position="628"/>
    </location>
</feature>